<accession>A0A812ILX2</accession>
<evidence type="ECO:0000313" key="3">
    <source>
        <dbReference type="Proteomes" id="UP000604046"/>
    </source>
</evidence>
<protein>
    <submittedName>
        <fullName evidence="2">ISPD protein</fullName>
    </submittedName>
</protein>
<dbReference type="EMBL" id="CAJNDS010000311">
    <property type="protein sequence ID" value="CAE7042097.1"/>
    <property type="molecule type" value="Genomic_DNA"/>
</dbReference>
<name>A0A812ILX2_9DINO</name>
<gene>
    <name evidence="2" type="primary">ISPD</name>
    <name evidence="2" type="ORF">SNAT2548_LOCUS4972</name>
</gene>
<keyword evidence="1" id="KW-0472">Membrane</keyword>
<keyword evidence="1" id="KW-0812">Transmembrane</keyword>
<feature type="transmembrane region" description="Helical" evidence="1">
    <location>
        <begin position="65"/>
        <end position="84"/>
    </location>
</feature>
<proteinExistence type="predicted"/>
<evidence type="ECO:0000313" key="2">
    <source>
        <dbReference type="EMBL" id="CAE7042097.1"/>
    </source>
</evidence>
<sequence length="208" mass="23191">MPGNDATLKQRYPRRWYDAIIPFESPWESRPTVGEVRERLEAQTNLAAWRIERKARATEQNSTKAGTIVFWLIVLVLTVAPLLARTTLNGPISPMCFEAESSECEVVPYPRIAVYCALGIVVLFKACSVDMSCGPWGAMPPMFTPAYGRTSSLDFVQQAKTRGALRGVLVCVSNMVAVVICCYFVAQVHQFLKRSVRQKWSSGCCPHV</sequence>
<dbReference type="OrthoDB" id="425421at2759"/>
<comment type="caution">
    <text evidence="2">The sequence shown here is derived from an EMBL/GenBank/DDBJ whole genome shotgun (WGS) entry which is preliminary data.</text>
</comment>
<dbReference type="Proteomes" id="UP000604046">
    <property type="component" value="Unassembled WGS sequence"/>
</dbReference>
<keyword evidence="3" id="KW-1185">Reference proteome</keyword>
<keyword evidence="1" id="KW-1133">Transmembrane helix</keyword>
<organism evidence="2 3">
    <name type="scientific">Symbiodinium natans</name>
    <dbReference type="NCBI Taxonomy" id="878477"/>
    <lineage>
        <taxon>Eukaryota</taxon>
        <taxon>Sar</taxon>
        <taxon>Alveolata</taxon>
        <taxon>Dinophyceae</taxon>
        <taxon>Suessiales</taxon>
        <taxon>Symbiodiniaceae</taxon>
        <taxon>Symbiodinium</taxon>
    </lineage>
</organism>
<evidence type="ECO:0000256" key="1">
    <source>
        <dbReference type="SAM" id="Phobius"/>
    </source>
</evidence>
<feature type="transmembrane region" description="Helical" evidence="1">
    <location>
        <begin position="164"/>
        <end position="186"/>
    </location>
</feature>
<dbReference type="AlphaFoldDB" id="A0A812ILX2"/>
<reference evidence="2" key="1">
    <citation type="submission" date="2021-02" db="EMBL/GenBank/DDBJ databases">
        <authorList>
            <person name="Dougan E. K."/>
            <person name="Rhodes N."/>
            <person name="Thang M."/>
            <person name="Chan C."/>
        </authorList>
    </citation>
    <scope>NUCLEOTIDE SEQUENCE</scope>
</reference>